<evidence type="ECO:0000313" key="2">
    <source>
        <dbReference type="Proteomes" id="UP000008909"/>
    </source>
</evidence>
<reference key="2">
    <citation type="submission" date="2011-10" db="EMBL/GenBank/DDBJ databases">
        <title>The genome and transcriptome sequence of Clonorchis sinensis provide insights into the carcinogenic liver fluke.</title>
        <authorList>
            <person name="Wang X."/>
            <person name="Huang Y."/>
            <person name="Chen W."/>
            <person name="Liu H."/>
            <person name="Guo L."/>
            <person name="Chen Y."/>
            <person name="Luo F."/>
            <person name="Zhou W."/>
            <person name="Sun J."/>
            <person name="Mao Q."/>
            <person name="Liang P."/>
            <person name="Zhou C."/>
            <person name="Tian Y."/>
            <person name="Men J."/>
            <person name="Lv X."/>
            <person name="Huang L."/>
            <person name="Zhou J."/>
            <person name="Hu Y."/>
            <person name="Li R."/>
            <person name="Zhang F."/>
            <person name="Lei H."/>
            <person name="Li X."/>
            <person name="Hu X."/>
            <person name="Liang C."/>
            <person name="Xu J."/>
            <person name="Wu Z."/>
            <person name="Yu X."/>
        </authorList>
    </citation>
    <scope>NUCLEOTIDE SEQUENCE</scope>
    <source>
        <strain>Henan</strain>
    </source>
</reference>
<dbReference type="Proteomes" id="UP000008909">
    <property type="component" value="Unassembled WGS sequence"/>
</dbReference>
<sequence>MRLELADQTQLTCLPSLAINELEETSSVRRDGVPSSVSRSYKLKVSLQFTYSVIVNPIRNGETISISRDNYAQIQRELVKAYRSARAGGTQIIINRILKLLDSEEIEHQFFREPSPVGGTQRLEACPEKWGESKSDEDHFGDAYEIIPCDHIPREELVEVLIYSDTYRQGEDLVRQIRSVYPSIGISLALRESHESGAKTDPELSSIKIHWGEQDVASTWLALSKTGSTKYILVGRNMVNFTYHSDIDRMLRVLNSLAVDAVGGAVRLEPEGRWFAGCYQAGIRNFTLRLHPGHDISVQSCAYCDYIASPFLIKRTLFQKHMEDSKLLSGPVAFVHMFLGSVHKTGIPVLQTVACVDLMFHVAGNSSGSRGQGVAEMPKSSWIELAQRWIIDRILLPGDVEHRWTCEDVNINCYSFKTAGVILPRCCIEELAQCVKGFFTLAAENNVGALVVFGTTVGAVKISGGFLPWERDADLIWDAYKYQVVGGIIKESLQQKYKCRLGEAQVMTKFGYDISACSKITNGSCLYHALYSGSWRIEMYGEPVLVSHRLHGFEHPTTVNLDGLWVPTLPNPGRFVRVLYGDNVLGHVQNWVDYGKVTGWARYTKVQEAGFLPCPVTAVRHACLSGNYLPYGNIQFQDIPI</sequence>
<reference evidence="1" key="1">
    <citation type="journal article" date="2011" name="Genome Biol.">
        <title>The draft genome of the carcinogenic human liver fluke Clonorchis sinensis.</title>
        <authorList>
            <person name="Wang X."/>
            <person name="Chen W."/>
            <person name="Huang Y."/>
            <person name="Sun J."/>
            <person name="Men J."/>
            <person name="Liu H."/>
            <person name="Luo F."/>
            <person name="Guo L."/>
            <person name="Lv X."/>
            <person name="Deng C."/>
            <person name="Zhou C."/>
            <person name="Fan Y."/>
            <person name="Li X."/>
            <person name="Huang L."/>
            <person name="Hu Y."/>
            <person name="Liang C."/>
            <person name="Hu X."/>
            <person name="Xu J."/>
            <person name="Yu X."/>
        </authorList>
    </citation>
    <scope>NUCLEOTIDE SEQUENCE [LARGE SCALE GENOMIC DNA]</scope>
    <source>
        <strain evidence="1">Henan</strain>
    </source>
</reference>
<dbReference type="PANTHER" id="PTHR13627">
    <property type="entry name" value="FUKUTIN RELATED PROTEIN"/>
    <property type="match status" value="1"/>
</dbReference>
<dbReference type="AlphaFoldDB" id="H2KQN8"/>
<dbReference type="InterPro" id="IPR052613">
    <property type="entry name" value="LicD_transferase"/>
</dbReference>
<gene>
    <name evidence="1" type="ORF">CLF_104359</name>
</gene>
<dbReference type="EMBL" id="DF143033">
    <property type="protein sequence ID" value="GAA34256.2"/>
    <property type="molecule type" value="Genomic_DNA"/>
</dbReference>
<keyword evidence="2" id="KW-1185">Reference proteome</keyword>
<organism evidence="1 2">
    <name type="scientific">Clonorchis sinensis</name>
    <name type="common">Chinese liver fluke</name>
    <dbReference type="NCBI Taxonomy" id="79923"/>
    <lineage>
        <taxon>Eukaryota</taxon>
        <taxon>Metazoa</taxon>
        <taxon>Spiralia</taxon>
        <taxon>Lophotrochozoa</taxon>
        <taxon>Platyhelminthes</taxon>
        <taxon>Trematoda</taxon>
        <taxon>Digenea</taxon>
        <taxon>Opisthorchiida</taxon>
        <taxon>Opisthorchiata</taxon>
        <taxon>Opisthorchiidae</taxon>
        <taxon>Clonorchis</taxon>
    </lineage>
</organism>
<dbReference type="PANTHER" id="PTHR13627:SF34">
    <property type="entry name" value="RIBITOL-5-PHOSPHATE TRANSFERASE"/>
    <property type="match status" value="1"/>
</dbReference>
<protein>
    <submittedName>
        <fullName evidence="1">Uncharacterized protein</fullName>
    </submittedName>
</protein>
<proteinExistence type="predicted"/>
<name>H2KQN8_CLOSI</name>
<evidence type="ECO:0000313" key="1">
    <source>
        <dbReference type="EMBL" id="GAA34256.2"/>
    </source>
</evidence>
<accession>H2KQN8</accession>